<gene>
    <name evidence="1" type="ORF">H9757_01260</name>
</gene>
<dbReference type="Proteomes" id="UP000823894">
    <property type="component" value="Unassembled WGS sequence"/>
</dbReference>
<organism evidence="1 2">
    <name type="scientific">Candidatus Mediterraneibacter faecigallinarum</name>
    <dbReference type="NCBI Taxonomy" id="2838669"/>
    <lineage>
        <taxon>Bacteria</taxon>
        <taxon>Bacillati</taxon>
        <taxon>Bacillota</taxon>
        <taxon>Clostridia</taxon>
        <taxon>Lachnospirales</taxon>
        <taxon>Lachnospiraceae</taxon>
        <taxon>Mediterraneibacter</taxon>
    </lineage>
</organism>
<evidence type="ECO:0000313" key="2">
    <source>
        <dbReference type="Proteomes" id="UP000823894"/>
    </source>
</evidence>
<name>A0A9D2NUM1_9FIRM</name>
<dbReference type="AlphaFoldDB" id="A0A9D2NUM1"/>
<dbReference type="EMBL" id="DWWK01000015">
    <property type="protein sequence ID" value="HJC37685.1"/>
    <property type="molecule type" value="Genomic_DNA"/>
</dbReference>
<reference evidence="1" key="2">
    <citation type="submission" date="2021-04" db="EMBL/GenBank/DDBJ databases">
        <authorList>
            <person name="Gilroy R."/>
        </authorList>
    </citation>
    <scope>NUCLEOTIDE SEQUENCE</scope>
    <source>
        <strain evidence="1">ChiGjej1B1-1692</strain>
    </source>
</reference>
<sequence length="111" mass="13143">MSEIKFKVSQDGNEKTYIPLIKKRIDRSLSEIKECLSNNDYVDICSLENIDGLQHMNELIDELQKKGAEIVLYEDDRVVEIEFLENILESHFDTERYLQETDDKFIRINVE</sequence>
<reference evidence="1" key="1">
    <citation type="journal article" date="2021" name="PeerJ">
        <title>Extensive microbial diversity within the chicken gut microbiome revealed by metagenomics and culture.</title>
        <authorList>
            <person name="Gilroy R."/>
            <person name="Ravi A."/>
            <person name="Getino M."/>
            <person name="Pursley I."/>
            <person name="Horton D.L."/>
            <person name="Alikhan N.F."/>
            <person name="Baker D."/>
            <person name="Gharbi K."/>
            <person name="Hall N."/>
            <person name="Watson M."/>
            <person name="Adriaenssens E.M."/>
            <person name="Foster-Nyarko E."/>
            <person name="Jarju S."/>
            <person name="Secka A."/>
            <person name="Antonio M."/>
            <person name="Oren A."/>
            <person name="Chaudhuri R.R."/>
            <person name="La Ragione R."/>
            <person name="Hildebrand F."/>
            <person name="Pallen M.J."/>
        </authorList>
    </citation>
    <scope>NUCLEOTIDE SEQUENCE</scope>
    <source>
        <strain evidence="1">ChiGjej1B1-1692</strain>
    </source>
</reference>
<protein>
    <submittedName>
        <fullName evidence="1">Uncharacterized protein</fullName>
    </submittedName>
</protein>
<evidence type="ECO:0000313" key="1">
    <source>
        <dbReference type="EMBL" id="HJC37685.1"/>
    </source>
</evidence>
<proteinExistence type="predicted"/>
<accession>A0A9D2NUM1</accession>
<comment type="caution">
    <text evidence="1">The sequence shown here is derived from an EMBL/GenBank/DDBJ whole genome shotgun (WGS) entry which is preliminary data.</text>
</comment>